<gene>
    <name evidence="2" type="ORF">A3A27_00435</name>
</gene>
<comment type="caution">
    <text evidence="2">The sequence shown here is derived from an EMBL/GenBank/DDBJ whole genome shotgun (WGS) entry which is preliminary data.</text>
</comment>
<keyword evidence="1" id="KW-0812">Transmembrane</keyword>
<name>A0A1G2RJP1_9BACT</name>
<sequence>MLKNKTISNGDRGFALLIAIVVATIILTIGISIVNVALKEVILASTVRNSLASFYTADSGVECALYWDNIRGNFSKESVFDPKQGGAGPSTIECGGILVGDIFRSPTVNFGLVSTSNADLPCGQVSVEVAPVGKGEDKVTLKSLGSNTCNTNNSRRVERALEVKYSRFE</sequence>
<evidence type="ECO:0000313" key="3">
    <source>
        <dbReference type="Proteomes" id="UP000177287"/>
    </source>
</evidence>
<dbReference type="Proteomes" id="UP000177287">
    <property type="component" value="Unassembled WGS sequence"/>
</dbReference>
<proteinExistence type="predicted"/>
<organism evidence="2 3">
    <name type="scientific">Candidatus Wildermuthbacteria bacterium RIFCSPLOWO2_01_FULL_47_18</name>
    <dbReference type="NCBI Taxonomy" id="1802460"/>
    <lineage>
        <taxon>Bacteria</taxon>
        <taxon>Candidatus Wildermuthiibacteriota</taxon>
    </lineage>
</organism>
<dbReference type="AlphaFoldDB" id="A0A1G2RJP1"/>
<accession>A0A1G2RJP1</accession>
<evidence type="ECO:0000313" key="2">
    <source>
        <dbReference type="EMBL" id="OHA72261.1"/>
    </source>
</evidence>
<evidence type="ECO:0000256" key="1">
    <source>
        <dbReference type="SAM" id="Phobius"/>
    </source>
</evidence>
<evidence type="ECO:0008006" key="4">
    <source>
        <dbReference type="Google" id="ProtNLM"/>
    </source>
</evidence>
<reference evidence="2 3" key="1">
    <citation type="journal article" date="2016" name="Nat. Commun.">
        <title>Thousands of microbial genomes shed light on interconnected biogeochemical processes in an aquifer system.</title>
        <authorList>
            <person name="Anantharaman K."/>
            <person name="Brown C.T."/>
            <person name="Hug L.A."/>
            <person name="Sharon I."/>
            <person name="Castelle C.J."/>
            <person name="Probst A.J."/>
            <person name="Thomas B.C."/>
            <person name="Singh A."/>
            <person name="Wilkins M.J."/>
            <person name="Karaoz U."/>
            <person name="Brodie E.L."/>
            <person name="Williams K.H."/>
            <person name="Hubbard S.S."/>
            <person name="Banfield J.F."/>
        </authorList>
    </citation>
    <scope>NUCLEOTIDE SEQUENCE [LARGE SCALE GENOMIC DNA]</scope>
</reference>
<protein>
    <recommendedName>
        <fullName evidence="4">Type 4 fimbrial biogenesis protein PilX N-terminal domain-containing protein</fullName>
    </recommendedName>
</protein>
<feature type="transmembrane region" description="Helical" evidence="1">
    <location>
        <begin position="14"/>
        <end position="38"/>
    </location>
</feature>
<dbReference type="EMBL" id="MHUF01000022">
    <property type="protein sequence ID" value="OHA72261.1"/>
    <property type="molecule type" value="Genomic_DNA"/>
</dbReference>
<keyword evidence="1" id="KW-0472">Membrane</keyword>
<keyword evidence="1" id="KW-1133">Transmembrane helix</keyword>